<keyword evidence="1" id="KW-0472">Membrane</keyword>
<keyword evidence="1" id="KW-0812">Transmembrane</keyword>
<organism evidence="2">
    <name type="scientific">Anguilla anguilla</name>
    <name type="common">European freshwater eel</name>
    <name type="synonym">Muraena anguilla</name>
    <dbReference type="NCBI Taxonomy" id="7936"/>
    <lineage>
        <taxon>Eukaryota</taxon>
        <taxon>Metazoa</taxon>
        <taxon>Chordata</taxon>
        <taxon>Craniata</taxon>
        <taxon>Vertebrata</taxon>
        <taxon>Euteleostomi</taxon>
        <taxon>Actinopterygii</taxon>
        <taxon>Neopterygii</taxon>
        <taxon>Teleostei</taxon>
        <taxon>Anguilliformes</taxon>
        <taxon>Anguillidae</taxon>
        <taxon>Anguilla</taxon>
    </lineage>
</organism>
<reference evidence="2" key="2">
    <citation type="journal article" date="2015" name="Fish Shellfish Immunol.">
        <title>Early steps in the European eel (Anguilla anguilla)-Vibrio vulnificus interaction in the gills: Role of the RtxA13 toxin.</title>
        <authorList>
            <person name="Callol A."/>
            <person name="Pajuelo D."/>
            <person name="Ebbesson L."/>
            <person name="Teles M."/>
            <person name="MacKenzie S."/>
            <person name="Amaro C."/>
        </authorList>
    </citation>
    <scope>NUCLEOTIDE SEQUENCE</scope>
</reference>
<feature type="transmembrane region" description="Helical" evidence="1">
    <location>
        <begin position="24"/>
        <end position="42"/>
    </location>
</feature>
<accession>A0A0E9PS39</accession>
<protein>
    <submittedName>
        <fullName evidence="2">Uncharacterized protein</fullName>
    </submittedName>
</protein>
<keyword evidence="1" id="KW-1133">Transmembrane helix</keyword>
<dbReference type="EMBL" id="GBXM01101465">
    <property type="protein sequence ID" value="JAH07112.1"/>
    <property type="molecule type" value="Transcribed_RNA"/>
</dbReference>
<evidence type="ECO:0000256" key="1">
    <source>
        <dbReference type="SAM" id="Phobius"/>
    </source>
</evidence>
<evidence type="ECO:0000313" key="2">
    <source>
        <dbReference type="EMBL" id="JAH07112.1"/>
    </source>
</evidence>
<name>A0A0E9PS39_ANGAN</name>
<proteinExistence type="predicted"/>
<reference evidence="2" key="1">
    <citation type="submission" date="2014-11" db="EMBL/GenBank/DDBJ databases">
        <authorList>
            <person name="Amaro Gonzalez C."/>
        </authorList>
    </citation>
    <scope>NUCLEOTIDE SEQUENCE</scope>
</reference>
<sequence>MKQSQNNNIYKAFVMSVQGLNRCYNILLIIIFIVVVVVVVVVRSNLMIHRSHFASQCSLGIKFGRKGRMNQI</sequence>
<dbReference type="AlphaFoldDB" id="A0A0E9PS39"/>